<feature type="signal peptide" evidence="1">
    <location>
        <begin position="1"/>
        <end position="23"/>
    </location>
</feature>
<dbReference type="Proteomes" id="UP000267342">
    <property type="component" value="Chromosome"/>
</dbReference>
<dbReference type="KEGG" id="zpl:ZBT109_1519"/>
<dbReference type="OrthoDB" id="6183009at2"/>
<reference evidence="2 3" key="1">
    <citation type="submission" date="2018-09" db="EMBL/GenBank/DDBJ databases">
        <title>Zymobacter palmae IAM14233 (=T109) whole genome analysis.</title>
        <authorList>
            <person name="Yanase H."/>
        </authorList>
    </citation>
    <scope>NUCLEOTIDE SEQUENCE [LARGE SCALE GENOMIC DNA]</scope>
    <source>
        <strain evidence="2 3">IAM14233</strain>
    </source>
</reference>
<dbReference type="EMBL" id="AP018933">
    <property type="protein sequence ID" value="BBG30276.1"/>
    <property type="molecule type" value="Genomic_DNA"/>
</dbReference>
<dbReference type="AlphaFoldDB" id="A0A348HF74"/>
<dbReference type="PROSITE" id="PS51257">
    <property type="entry name" value="PROKAR_LIPOPROTEIN"/>
    <property type="match status" value="1"/>
</dbReference>
<protein>
    <submittedName>
        <fullName evidence="2">Glutamate synthase domain2</fullName>
    </submittedName>
</protein>
<name>A0A348HF74_9GAMM</name>
<evidence type="ECO:0000256" key="1">
    <source>
        <dbReference type="SAM" id="SignalP"/>
    </source>
</evidence>
<accession>A0A348HF74</accession>
<evidence type="ECO:0000313" key="2">
    <source>
        <dbReference type="EMBL" id="BBG30276.1"/>
    </source>
</evidence>
<sequence>MRVTPMRLAIAAFASVAVISGCAGQSKQEKTAQQGQSAIAAPAQQAYHNDAEQYTLTYPTSWNTRVQPQDTNVWQGKALLDAENVVVFSYLEIDNGNQSKPLLALATYDKATYDRLMSEVGTEMPSGQVVATRDNKVLVVYQNANNPYDPASFQGQQYARRQVGLNTLKSGLQW</sequence>
<dbReference type="RefSeq" id="WP_027706320.1">
    <property type="nucleotide sequence ID" value="NZ_AP018933.1"/>
</dbReference>
<proteinExistence type="predicted"/>
<feature type="chain" id="PRO_5016608201" evidence="1">
    <location>
        <begin position="24"/>
        <end position="174"/>
    </location>
</feature>
<keyword evidence="1" id="KW-0732">Signal</keyword>
<organism evidence="2 3">
    <name type="scientific">Zymobacter palmae</name>
    <dbReference type="NCBI Taxonomy" id="33074"/>
    <lineage>
        <taxon>Bacteria</taxon>
        <taxon>Pseudomonadati</taxon>
        <taxon>Pseudomonadota</taxon>
        <taxon>Gammaproteobacteria</taxon>
        <taxon>Oceanospirillales</taxon>
        <taxon>Halomonadaceae</taxon>
        <taxon>Zymobacter group</taxon>
        <taxon>Zymobacter</taxon>
    </lineage>
</organism>
<keyword evidence="3" id="KW-1185">Reference proteome</keyword>
<evidence type="ECO:0000313" key="3">
    <source>
        <dbReference type="Proteomes" id="UP000267342"/>
    </source>
</evidence>
<gene>
    <name evidence="2" type="ORF">ZBT109_1519</name>
</gene>